<evidence type="ECO:0000256" key="9">
    <source>
        <dbReference type="ARBA" id="ARBA00023136"/>
    </source>
</evidence>
<dbReference type="Pfam" id="PF11051">
    <property type="entry name" value="Mannosyl_trans3"/>
    <property type="match status" value="2"/>
</dbReference>
<evidence type="ECO:0000256" key="7">
    <source>
        <dbReference type="ARBA" id="ARBA00022989"/>
    </source>
</evidence>
<dbReference type="Proteomes" id="UP000663844">
    <property type="component" value="Unassembled WGS sequence"/>
</dbReference>
<evidence type="ECO:0000256" key="5">
    <source>
        <dbReference type="ARBA" id="ARBA00022692"/>
    </source>
</evidence>
<keyword evidence="5" id="KW-0812">Transmembrane</keyword>
<evidence type="ECO:0000256" key="6">
    <source>
        <dbReference type="ARBA" id="ARBA00022968"/>
    </source>
</evidence>
<keyword evidence="8" id="KW-0333">Golgi apparatus</keyword>
<evidence type="ECO:0000256" key="1">
    <source>
        <dbReference type="ARBA" id="ARBA00004394"/>
    </source>
</evidence>
<comment type="caution">
    <text evidence="11">The sequence shown here is derived from an EMBL/GenBank/DDBJ whole genome shotgun (WGS) entry which is preliminary data.</text>
</comment>
<keyword evidence="6" id="KW-0735">Signal-anchor</keyword>
<gene>
    <name evidence="11" type="ORF">OXD698_LOCUS32875</name>
</gene>
<organism evidence="11 12">
    <name type="scientific">Adineta steineri</name>
    <dbReference type="NCBI Taxonomy" id="433720"/>
    <lineage>
        <taxon>Eukaryota</taxon>
        <taxon>Metazoa</taxon>
        <taxon>Spiralia</taxon>
        <taxon>Gnathifera</taxon>
        <taxon>Rotifera</taxon>
        <taxon>Eurotatoria</taxon>
        <taxon>Bdelloidea</taxon>
        <taxon>Adinetida</taxon>
        <taxon>Adinetidae</taxon>
        <taxon>Adineta</taxon>
    </lineage>
</organism>
<comment type="similarity">
    <text evidence="3">Belongs to the MNN1/MNT family.</text>
</comment>
<accession>A0A819S716</accession>
<dbReference type="EMBL" id="CAJOAZ010004387">
    <property type="protein sequence ID" value="CAF4056771.1"/>
    <property type="molecule type" value="Genomic_DNA"/>
</dbReference>
<dbReference type="PANTHER" id="PTHR31646:SF1">
    <property type="entry name" value="ALPHA-1,2-MANNOSYLTRANSFERASE MNN2"/>
    <property type="match status" value="1"/>
</dbReference>
<evidence type="ECO:0000313" key="11">
    <source>
        <dbReference type="EMBL" id="CAF4056771.1"/>
    </source>
</evidence>
<name>A0A819S716_9BILA</name>
<dbReference type="PANTHER" id="PTHR31646">
    <property type="entry name" value="ALPHA-1,2-MANNOSYLTRANSFERASE MNN2"/>
    <property type="match status" value="1"/>
</dbReference>
<comment type="subcellular location">
    <subcellularLocation>
        <location evidence="10">Endomembrane system</location>
        <topology evidence="10">Single-pass membrane protein</topology>
    </subcellularLocation>
    <subcellularLocation>
        <location evidence="1">Golgi apparatus membrane</location>
    </subcellularLocation>
    <subcellularLocation>
        <location evidence="2">Membrane</location>
        <topology evidence="2">Single-pass type II membrane protein</topology>
    </subcellularLocation>
</comment>
<evidence type="ECO:0000256" key="10">
    <source>
        <dbReference type="ARBA" id="ARBA00037847"/>
    </source>
</evidence>
<evidence type="ECO:0000256" key="3">
    <source>
        <dbReference type="ARBA" id="ARBA00009105"/>
    </source>
</evidence>
<dbReference type="AlphaFoldDB" id="A0A819S716"/>
<dbReference type="InterPro" id="IPR022751">
    <property type="entry name" value="Alpha_mannosyltransferase"/>
</dbReference>
<dbReference type="GO" id="GO:0000139">
    <property type="term" value="C:Golgi membrane"/>
    <property type="evidence" value="ECO:0007669"/>
    <property type="project" value="UniProtKB-SubCell"/>
</dbReference>
<keyword evidence="9" id="KW-0472">Membrane</keyword>
<dbReference type="GO" id="GO:0000026">
    <property type="term" value="F:alpha-1,2-mannosyltransferase activity"/>
    <property type="evidence" value="ECO:0007669"/>
    <property type="project" value="TreeGrafter"/>
</dbReference>
<evidence type="ECO:0000256" key="2">
    <source>
        <dbReference type="ARBA" id="ARBA00004606"/>
    </source>
</evidence>
<protein>
    <submittedName>
        <fullName evidence="11">Uncharacterized protein</fullName>
    </submittedName>
</protein>
<evidence type="ECO:0000256" key="8">
    <source>
        <dbReference type="ARBA" id="ARBA00023034"/>
    </source>
</evidence>
<keyword evidence="4" id="KW-0808">Transferase</keyword>
<dbReference type="InterPro" id="IPR029044">
    <property type="entry name" value="Nucleotide-diphossugar_trans"/>
</dbReference>
<proteinExistence type="inferred from homology"/>
<dbReference type="GO" id="GO:0046354">
    <property type="term" value="P:mannan biosynthetic process"/>
    <property type="evidence" value="ECO:0007669"/>
    <property type="project" value="TreeGrafter"/>
</dbReference>
<sequence length="323" mass="37815">MYPSELKESEIREFQSIPNVTVHVLTYNITLASRKHSPYAIKLGAILQSSFEHILWLDSDNIAVRDPEYLFDLPHYTHSTAMFWPDFWSTPGKNPIWKILDIPCRAEDYEQESGQILINKRLAWKAVHLALYFTSDETFLRVSLGDKDACRYSWKVLGTPSYFIRKFVGQAGFDYIKSIDKNKLTKNVKFCGHTMIQYDPFGEILFLHANSIKTYPPLQFPVEKNYHSFKEYKNPWRIYRRYANSAPYCRPRGYSEDGIRCITFATDNREYLPPFVDDDFHKHISANITTQYLSYVNGSVIESQGNARYDVVDRNWQNTSKAF</sequence>
<keyword evidence="7" id="KW-1133">Transmembrane helix</keyword>
<evidence type="ECO:0000313" key="12">
    <source>
        <dbReference type="Proteomes" id="UP000663844"/>
    </source>
</evidence>
<dbReference type="SUPFAM" id="SSF53448">
    <property type="entry name" value="Nucleotide-diphospho-sugar transferases"/>
    <property type="match status" value="1"/>
</dbReference>
<reference evidence="11" key="1">
    <citation type="submission" date="2021-02" db="EMBL/GenBank/DDBJ databases">
        <authorList>
            <person name="Nowell W R."/>
        </authorList>
    </citation>
    <scope>NUCLEOTIDE SEQUENCE</scope>
</reference>
<evidence type="ECO:0000256" key="4">
    <source>
        <dbReference type="ARBA" id="ARBA00022679"/>
    </source>
</evidence>